<accession>A0A9N7YM50</accession>
<dbReference type="Proteomes" id="UP001153269">
    <property type="component" value="Unassembled WGS sequence"/>
</dbReference>
<organism evidence="2 3">
    <name type="scientific">Pleuronectes platessa</name>
    <name type="common">European plaice</name>
    <dbReference type="NCBI Taxonomy" id="8262"/>
    <lineage>
        <taxon>Eukaryota</taxon>
        <taxon>Metazoa</taxon>
        <taxon>Chordata</taxon>
        <taxon>Craniata</taxon>
        <taxon>Vertebrata</taxon>
        <taxon>Euteleostomi</taxon>
        <taxon>Actinopterygii</taxon>
        <taxon>Neopterygii</taxon>
        <taxon>Teleostei</taxon>
        <taxon>Neoteleostei</taxon>
        <taxon>Acanthomorphata</taxon>
        <taxon>Carangaria</taxon>
        <taxon>Pleuronectiformes</taxon>
        <taxon>Pleuronectoidei</taxon>
        <taxon>Pleuronectidae</taxon>
        <taxon>Pleuronectes</taxon>
    </lineage>
</organism>
<evidence type="ECO:0000256" key="1">
    <source>
        <dbReference type="SAM" id="MobiDB-lite"/>
    </source>
</evidence>
<proteinExistence type="predicted"/>
<gene>
    <name evidence="2" type="ORF">PLEPLA_LOCUS18348</name>
</gene>
<dbReference type="EMBL" id="CADEAL010001225">
    <property type="protein sequence ID" value="CAB1430366.1"/>
    <property type="molecule type" value="Genomic_DNA"/>
</dbReference>
<keyword evidence="3" id="KW-1185">Reference proteome</keyword>
<dbReference type="AlphaFoldDB" id="A0A9N7YM50"/>
<sequence>MDFSNFKLRPSAKSSGRMGPNVPSSRGTRDPRPHAGPNRWLPSILSGQCESGIAAQRQNNVRRSKGQPAVVELNLNNPPADTMKPVGHSVSGWDGPRSAPQIRRSH</sequence>
<evidence type="ECO:0000313" key="2">
    <source>
        <dbReference type="EMBL" id="CAB1430366.1"/>
    </source>
</evidence>
<evidence type="ECO:0000313" key="3">
    <source>
        <dbReference type="Proteomes" id="UP001153269"/>
    </source>
</evidence>
<protein>
    <submittedName>
        <fullName evidence="2">Uncharacterized protein</fullName>
    </submittedName>
</protein>
<comment type="caution">
    <text evidence="2">The sequence shown here is derived from an EMBL/GenBank/DDBJ whole genome shotgun (WGS) entry which is preliminary data.</text>
</comment>
<reference evidence="2" key="1">
    <citation type="submission" date="2020-03" db="EMBL/GenBank/DDBJ databases">
        <authorList>
            <person name="Weist P."/>
        </authorList>
    </citation>
    <scope>NUCLEOTIDE SEQUENCE</scope>
</reference>
<name>A0A9N7YM50_PLEPL</name>
<feature type="region of interest" description="Disordered" evidence="1">
    <location>
        <begin position="1"/>
        <end position="40"/>
    </location>
</feature>
<feature type="region of interest" description="Disordered" evidence="1">
    <location>
        <begin position="75"/>
        <end position="106"/>
    </location>
</feature>